<protein>
    <submittedName>
        <fullName evidence="3">SEFIR domain-containing protein</fullName>
    </submittedName>
</protein>
<dbReference type="KEGG" id="loa:LOAG_14234"/>
<accession>A0A1I7VSW6</accession>
<sequence length="149" mass="17530">MESMYDHEMHLRYERLPESLKILRTVSQNAVTLFLDVILINPKHFQKILQNYLDINGLCDVSVCIVCMGHPQIPHPSSNTSSWWYGPYKLKGEENEWLQCEFQAGEQHDDEGTERNQWIDANLITQIAKRQQFSFIDASRFSKWSKLIK</sequence>
<dbReference type="CTD" id="9951714"/>
<evidence type="ECO:0000313" key="1">
    <source>
        <dbReference type="EMBL" id="EFO14288.1"/>
    </source>
</evidence>
<dbReference type="WBParaSite" id="EN70_587">
    <property type="protein sequence ID" value="EN70_587"/>
    <property type="gene ID" value="EN70_587"/>
</dbReference>
<gene>
    <name evidence="1 3" type="ORF">LOAG_14234</name>
</gene>
<dbReference type="RefSeq" id="XP_003149781.1">
    <property type="nucleotide sequence ID" value="XM_003149733.1"/>
</dbReference>
<dbReference type="EMBL" id="JH713207">
    <property type="protein sequence ID" value="EFO14288.1"/>
    <property type="molecule type" value="Genomic_DNA"/>
</dbReference>
<evidence type="ECO:0000313" key="2">
    <source>
        <dbReference type="Proteomes" id="UP000095285"/>
    </source>
</evidence>
<reference evidence="3" key="2">
    <citation type="submission" date="2016-11" db="UniProtKB">
        <authorList>
            <consortium name="WormBaseParasite"/>
        </authorList>
    </citation>
    <scope>IDENTIFICATION</scope>
</reference>
<keyword evidence="2" id="KW-1185">Reference proteome</keyword>
<reference evidence="1 2" key="1">
    <citation type="submission" date="2012-04" db="EMBL/GenBank/DDBJ databases">
        <title>The Genome Sequence of Loa loa.</title>
        <authorList>
            <consortium name="The Broad Institute Genome Sequencing Platform"/>
            <consortium name="Broad Institute Genome Sequencing Center for Infectious Disease"/>
            <person name="Nutman T.B."/>
            <person name="Fink D.L."/>
            <person name="Russ C."/>
            <person name="Young S."/>
            <person name="Zeng Q."/>
            <person name="Gargeya S."/>
            <person name="Alvarado L."/>
            <person name="Berlin A."/>
            <person name="Chapman S.B."/>
            <person name="Chen Z."/>
            <person name="Freedman E."/>
            <person name="Gellesch M."/>
            <person name="Goldberg J."/>
            <person name="Griggs A."/>
            <person name="Gujja S."/>
            <person name="Heilman E.R."/>
            <person name="Heiman D."/>
            <person name="Howarth C."/>
            <person name="Mehta T."/>
            <person name="Neiman D."/>
            <person name="Pearson M."/>
            <person name="Roberts A."/>
            <person name="Saif S."/>
            <person name="Shea T."/>
            <person name="Shenoy N."/>
            <person name="Sisk P."/>
            <person name="Stolte C."/>
            <person name="Sykes S."/>
            <person name="White J."/>
            <person name="Yandava C."/>
            <person name="Haas B."/>
            <person name="Henn M.R."/>
            <person name="Nusbaum C."/>
            <person name="Birren B."/>
        </authorList>
    </citation>
    <scope>NUCLEOTIDE SEQUENCE [LARGE SCALE GENOMIC DNA]</scope>
</reference>
<name>A0A1I7VSW6_LOALO</name>
<accession>A0A1S0TIM1</accession>
<dbReference type="Proteomes" id="UP000095285">
    <property type="component" value="Unassembled WGS sequence"/>
</dbReference>
<dbReference type="OrthoDB" id="10543974at2759"/>
<dbReference type="GeneID" id="9951714"/>
<dbReference type="AlphaFoldDB" id="A0A1I7VSW6"/>
<proteinExistence type="predicted"/>
<evidence type="ECO:0000313" key="3">
    <source>
        <dbReference type="WBParaSite" id="EN70_587"/>
    </source>
</evidence>
<organism evidence="2 3">
    <name type="scientific">Loa loa</name>
    <name type="common">Eye worm</name>
    <name type="synonym">Filaria loa</name>
    <dbReference type="NCBI Taxonomy" id="7209"/>
    <lineage>
        <taxon>Eukaryota</taxon>
        <taxon>Metazoa</taxon>
        <taxon>Ecdysozoa</taxon>
        <taxon>Nematoda</taxon>
        <taxon>Chromadorea</taxon>
        <taxon>Rhabditida</taxon>
        <taxon>Spirurina</taxon>
        <taxon>Spiruromorpha</taxon>
        <taxon>Filarioidea</taxon>
        <taxon>Onchocercidae</taxon>
        <taxon>Loa</taxon>
    </lineage>
</organism>